<name>A0ACC2JIV5_9PEZI</name>
<dbReference type="Proteomes" id="UP001153332">
    <property type="component" value="Unassembled WGS sequence"/>
</dbReference>
<organism evidence="1 2">
    <name type="scientific">Lasiodiplodia mahajangana</name>
    <dbReference type="NCBI Taxonomy" id="1108764"/>
    <lineage>
        <taxon>Eukaryota</taxon>
        <taxon>Fungi</taxon>
        <taxon>Dikarya</taxon>
        <taxon>Ascomycota</taxon>
        <taxon>Pezizomycotina</taxon>
        <taxon>Dothideomycetes</taxon>
        <taxon>Dothideomycetes incertae sedis</taxon>
        <taxon>Botryosphaeriales</taxon>
        <taxon>Botryosphaeriaceae</taxon>
        <taxon>Lasiodiplodia</taxon>
    </lineage>
</organism>
<accession>A0ACC2JIV5</accession>
<sequence>MAPTCYGNTAESLLNYAIVIFNAHLDGIGIQFLFYQIIYYVTLALAIIVFVFDVVTRLITNPVLNTPGFFLWAITIGVFYHQMWPCDRQFGWMWMGGWWLLFHAFTFSFKPPTVALLYGICVWAFSWASTCVIWVAIIVGLGFAFRPDQSLGGFALWAVTLYAIQFGANIIYVFYLLASHGGEAGHAGFRWAQDTGMPTTLLPCVNIATVEWHDFSAKEEFSSKFKIPNARPEAYDIAVSDFPESPCHLCCLIWYSISPIRQEQMCQELIEAEDNPPESTGSEHILPPRPRDPSAELRIKVWEERPLSPYTYLQLHWGETSIGSRILVCRESRESRAKPFATPSPAIGSFKTNSAEHFEQAKKWLRMCQEGHKLCEGIGDARLDLPKRMLYVSGGKDWTIDKPPEAVKLVQASRMEPDTAYLALSHCWGKPEDMGFKLTATNIDACFESINFSGLSNNIKDAIVVTISMGFSYIWIDSLCILQRDYNNEEDGRLDAAWRKDWEAEAKKMRSVYSGAVCTVASTGSSNSAGGCFHGRSRTSLEPCRVGVSSPDALLPQWIYARKDDIIEFQRGVVEAPLSRRGWAIQERLLSRRILHFGADMMLWECCGRSASELNPHGYTYKKFSEDFSDYYKSDHYYGADLDGPDPRVSSLDGPDLGISSLGLSVYRRAHSELRRRALVKSRPSPAIVDPDAPHDSQGLLGIR</sequence>
<dbReference type="EMBL" id="JAPUUL010001447">
    <property type="protein sequence ID" value="KAJ8127380.1"/>
    <property type="molecule type" value="Genomic_DNA"/>
</dbReference>
<comment type="caution">
    <text evidence="1">The sequence shown here is derived from an EMBL/GenBank/DDBJ whole genome shotgun (WGS) entry which is preliminary data.</text>
</comment>
<evidence type="ECO:0000313" key="1">
    <source>
        <dbReference type="EMBL" id="KAJ8127380.1"/>
    </source>
</evidence>
<proteinExistence type="predicted"/>
<evidence type="ECO:0000313" key="2">
    <source>
        <dbReference type="Proteomes" id="UP001153332"/>
    </source>
</evidence>
<reference evidence="1" key="1">
    <citation type="submission" date="2022-12" db="EMBL/GenBank/DDBJ databases">
        <title>Genome Sequence of Lasiodiplodia mahajangana.</title>
        <authorList>
            <person name="Buettner E."/>
        </authorList>
    </citation>
    <scope>NUCLEOTIDE SEQUENCE</scope>
    <source>
        <strain evidence="1">VT137</strain>
    </source>
</reference>
<keyword evidence="2" id="KW-1185">Reference proteome</keyword>
<protein>
    <submittedName>
        <fullName evidence="1">Uncharacterized protein</fullName>
    </submittedName>
</protein>
<gene>
    <name evidence="1" type="ORF">O1611_g6257</name>
</gene>